<evidence type="ECO:0000256" key="3">
    <source>
        <dbReference type="ARBA" id="ARBA00022763"/>
    </source>
</evidence>
<dbReference type="InterPro" id="IPR036590">
    <property type="entry name" value="SRAP-like"/>
</dbReference>
<evidence type="ECO:0000256" key="2">
    <source>
        <dbReference type="ARBA" id="ARBA00022670"/>
    </source>
</evidence>
<keyword evidence="4 8" id="KW-0378">Hydrolase</keyword>
<proteinExistence type="inferred from homology"/>
<dbReference type="PANTHER" id="PTHR13604">
    <property type="entry name" value="DC12-RELATED"/>
    <property type="match status" value="1"/>
</dbReference>
<dbReference type="PANTHER" id="PTHR13604:SF0">
    <property type="entry name" value="ABASIC SITE PROCESSING PROTEIN HMCES"/>
    <property type="match status" value="1"/>
</dbReference>
<evidence type="ECO:0000256" key="1">
    <source>
        <dbReference type="ARBA" id="ARBA00008136"/>
    </source>
</evidence>
<evidence type="ECO:0000256" key="6">
    <source>
        <dbReference type="ARBA" id="ARBA00023125"/>
    </source>
</evidence>
<keyword evidence="6" id="KW-0238">DNA-binding</keyword>
<evidence type="ECO:0000313" key="10">
    <source>
        <dbReference type="Proteomes" id="UP000198510"/>
    </source>
</evidence>
<comment type="similarity">
    <text evidence="1 8">Belongs to the SOS response-associated peptidase family.</text>
</comment>
<dbReference type="GO" id="GO:0003697">
    <property type="term" value="F:single-stranded DNA binding"/>
    <property type="evidence" value="ECO:0007669"/>
    <property type="project" value="InterPro"/>
</dbReference>
<evidence type="ECO:0000256" key="4">
    <source>
        <dbReference type="ARBA" id="ARBA00022801"/>
    </source>
</evidence>
<dbReference type="Pfam" id="PF02586">
    <property type="entry name" value="SRAP"/>
    <property type="match status" value="1"/>
</dbReference>
<dbReference type="AlphaFoldDB" id="A0A1G9GQ21"/>
<keyword evidence="7" id="KW-0456">Lyase</keyword>
<keyword evidence="10" id="KW-1185">Reference proteome</keyword>
<gene>
    <name evidence="9" type="ORF">SAMN05421823_104179</name>
</gene>
<sequence length="242" mass="27938">MCYHIALTSPAEALEDRFQAQFPDGVEPPVYHHVSAFAHPEVPVITGDQPQAIQLFRWGLIPGWVKNEDQASDLARMTLNARGDSMFEKPSFKQAAARRRCLILVDGFYEWMHQGGKKYPFFIQVQQQKPFALGGLWETWTDRETGEVVNTCSVVTLDANPLMARIHNTKERMPFVLPHEVERQWIREDLTRPDVEHLMRPVDDGYLRVHTVSPLVSQQARKNTNVPEVHEDYTYAELAEWQ</sequence>
<keyword evidence="2 8" id="KW-0645">Protease</keyword>
<name>A0A1G9GQ21_9BACT</name>
<evidence type="ECO:0000256" key="7">
    <source>
        <dbReference type="ARBA" id="ARBA00023239"/>
    </source>
</evidence>
<organism evidence="9 10">
    <name type="scientific">Catalinimonas alkaloidigena</name>
    <dbReference type="NCBI Taxonomy" id="1075417"/>
    <lineage>
        <taxon>Bacteria</taxon>
        <taxon>Pseudomonadati</taxon>
        <taxon>Bacteroidota</taxon>
        <taxon>Cytophagia</taxon>
        <taxon>Cytophagales</taxon>
        <taxon>Catalimonadaceae</taxon>
        <taxon>Catalinimonas</taxon>
    </lineage>
</organism>
<dbReference type="OrthoDB" id="9782620at2"/>
<dbReference type="RefSeq" id="WP_089682064.1">
    <property type="nucleotide sequence ID" value="NZ_FNFO01000004.1"/>
</dbReference>
<evidence type="ECO:0000256" key="5">
    <source>
        <dbReference type="ARBA" id="ARBA00023124"/>
    </source>
</evidence>
<evidence type="ECO:0000256" key="8">
    <source>
        <dbReference type="RuleBase" id="RU364100"/>
    </source>
</evidence>
<evidence type="ECO:0000313" key="9">
    <source>
        <dbReference type="EMBL" id="SDL02781.1"/>
    </source>
</evidence>
<keyword evidence="5" id="KW-0190">Covalent protein-DNA linkage</keyword>
<keyword evidence="3" id="KW-0227">DNA damage</keyword>
<dbReference type="EC" id="3.4.-.-" evidence="8"/>
<accession>A0A1G9GQ21</accession>
<dbReference type="GO" id="GO:0006508">
    <property type="term" value="P:proteolysis"/>
    <property type="evidence" value="ECO:0007669"/>
    <property type="project" value="UniProtKB-KW"/>
</dbReference>
<protein>
    <recommendedName>
        <fullName evidence="8">Abasic site processing protein</fullName>
        <ecNumber evidence="8">3.4.-.-</ecNumber>
    </recommendedName>
</protein>
<dbReference type="Proteomes" id="UP000198510">
    <property type="component" value="Unassembled WGS sequence"/>
</dbReference>
<dbReference type="STRING" id="1075417.SAMN05421823_104179"/>
<dbReference type="InterPro" id="IPR003738">
    <property type="entry name" value="SRAP"/>
</dbReference>
<reference evidence="9 10" key="1">
    <citation type="submission" date="2016-10" db="EMBL/GenBank/DDBJ databases">
        <authorList>
            <person name="de Groot N.N."/>
        </authorList>
    </citation>
    <scope>NUCLEOTIDE SEQUENCE [LARGE SCALE GENOMIC DNA]</scope>
    <source>
        <strain evidence="9 10">DSM 25186</strain>
    </source>
</reference>
<dbReference type="EMBL" id="FNFO01000004">
    <property type="protein sequence ID" value="SDL02781.1"/>
    <property type="molecule type" value="Genomic_DNA"/>
</dbReference>
<dbReference type="Gene3D" id="3.90.1680.10">
    <property type="entry name" value="SOS response associated peptidase-like"/>
    <property type="match status" value="1"/>
</dbReference>
<dbReference type="GO" id="GO:0106300">
    <property type="term" value="P:protein-DNA covalent cross-linking repair"/>
    <property type="evidence" value="ECO:0007669"/>
    <property type="project" value="InterPro"/>
</dbReference>
<dbReference type="GO" id="GO:0008233">
    <property type="term" value="F:peptidase activity"/>
    <property type="evidence" value="ECO:0007669"/>
    <property type="project" value="UniProtKB-KW"/>
</dbReference>
<dbReference type="SUPFAM" id="SSF143081">
    <property type="entry name" value="BB1717-like"/>
    <property type="match status" value="1"/>
</dbReference>
<dbReference type="GO" id="GO:0016829">
    <property type="term" value="F:lyase activity"/>
    <property type="evidence" value="ECO:0007669"/>
    <property type="project" value="UniProtKB-KW"/>
</dbReference>